<keyword evidence="1" id="KW-0472">Membrane</keyword>
<evidence type="ECO:0000313" key="2">
    <source>
        <dbReference type="EMBL" id="GAA3789199.1"/>
    </source>
</evidence>
<comment type="caution">
    <text evidence="2">The sequence shown here is derived from an EMBL/GenBank/DDBJ whole genome shotgun (WGS) entry which is preliminary data.</text>
</comment>
<name>A0ABP7HHJ9_9FLAO</name>
<accession>A0ABP7HHJ9</accession>
<sequence length="70" mass="8346">MSFISKNKTYIKLGLVSGLIFALLMLAFDYFMGRPFLVWKFILHFILFGAFNGFMAYRRVKKEKKRRNKS</sequence>
<proteinExistence type="predicted"/>
<gene>
    <name evidence="2" type="ORF">GCM10022271_22150</name>
</gene>
<evidence type="ECO:0000256" key="1">
    <source>
        <dbReference type="SAM" id="Phobius"/>
    </source>
</evidence>
<protein>
    <submittedName>
        <fullName evidence="2">Uncharacterized protein</fullName>
    </submittedName>
</protein>
<organism evidence="2 3">
    <name type="scientific">Corallibacter vietnamensis</name>
    <dbReference type="NCBI Taxonomy" id="904130"/>
    <lineage>
        <taxon>Bacteria</taxon>
        <taxon>Pseudomonadati</taxon>
        <taxon>Bacteroidota</taxon>
        <taxon>Flavobacteriia</taxon>
        <taxon>Flavobacteriales</taxon>
        <taxon>Flavobacteriaceae</taxon>
        <taxon>Corallibacter</taxon>
    </lineage>
</organism>
<dbReference type="RefSeq" id="WP_344730583.1">
    <property type="nucleotide sequence ID" value="NZ_BAABBI010000003.1"/>
</dbReference>
<keyword evidence="1" id="KW-1133">Transmembrane helix</keyword>
<reference evidence="3" key="1">
    <citation type="journal article" date="2019" name="Int. J. Syst. Evol. Microbiol.">
        <title>The Global Catalogue of Microorganisms (GCM) 10K type strain sequencing project: providing services to taxonomists for standard genome sequencing and annotation.</title>
        <authorList>
            <consortium name="The Broad Institute Genomics Platform"/>
            <consortium name="The Broad Institute Genome Sequencing Center for Infectious Disease"/>
            <person name="Wu L."/>
            <person name="Ma J."/>
        </authorList>
    </citation>
    <scope>NUCLEOTIDE SEQUENCE [LARGE SCALE GENOMIC DNA]</scope>
    <source>
        <strain evidence="3">JCM 17525</strain>
    </source>
</reference>
<feature type="transmembrane region" description="Helical" evidence="1">
    <location>
        <begin position="12"/>
        <end position="31"/>
    </location>
</feature>
<dbReference type="Proteomes" id="UP001501456">
    <property type="component" value="Unassembled WGS sequence"/>
</dbReference>
<feature type="transmembrane region" description="Helical" evidence="1">
    <location>
        <begin position="37"/>
        <end position="57"/>
    </location>
</feature>
<evidence type="ECO:0000313" key="3">
    <source>
        <dbReference type="Proteomes" id="UP001501456"/>
    </source>
</evidence>
<keyword evidence="3" id="KW-1185">Reference proteome</keyword>
<keyword evidence="1" id="KW-0812">Transmembrane</keyword>
<dbReference type="EMBL" id="BAABBI010000003">
    <property type="protein sequence ID" value="GAA3789199.1"/>
    <property type="molecule type" value="Genomic_DNA"/>
</dbReference>